<dbReference type="Gene3D" id="3.90.79.10">
    <property type="entry name" value="Nucleoside Triphosphate Pyrophosphohydrolase"/>
    <property type="match status" value="1"/>
</dbReference>
<name>A0A9D9IZ45_9BACT</name>
<keyword evidence="1 2" id="KW-0378">Hydrolase</keyword>
<dbReference type="AlphaFoldDB" id="A0A9D9IZ45"/>
<evidence type="ECO:0000313" key="5">
    <source>
        <dbReference type="Proteomes" id="UP000823772"/>
    </source>
</evidence>
<protein>
    <submittedName>
        <fullName evidence="4">NUDIX hydrolase</fullName>
    </submittedName>
</protein>
<evidence type="ECO:0000313" key="4">
    <source>
        <dbReference type="EMBL" id="MBO8481208.1"/>
    </source>
</evidence>
<dbReference type="PRINTS" id="PR00502">
    <property type="entry name" value="NUDIXFAMILY"/>
</dbReference>
<dbReference type="PANTHER" id="PTHR43736:SF4">
    <property type="entry name" value="SLR1690 PROTEIN"/>
    <property type="match status" value="1"/>
</dbReference>
<organism evidence="4 5">
    <name type="scientific">Candidatus Merdivivens faecigallinarum</name>
    <dbReference type="NCBI Taxonomy" id="2840871"/>
    <lineage>
        <taxon>Bacteria</taxon>
        <taxon>Pseudomonadati</taxon>
        <taxon>Bacteroidota</taxon>
        <taxon>Bacteroidia</taxon>
        <taxon>Bacteroidales</taxon>
        <taxon>Muribaculaceae</taxon>
        <taxon>Muribaculaceae incertae sedis</taxon>
        <taxon>Candidatus Merdivivens</taxon>
    </lineage>
</organism>
<gene>
    <name evidence="4" type="ORF">IAC87_01520</name>
</gene>
<comment type="caution">
    <text evidence="4">The sequence shown here is derived from an EMBL/GenBank/DDBJ whole genome shotgun (WGS) entry which is preliminary data.</text>
</comment>
<dbReference type="InterPro" id="IPR020476">
    <property type="entry name" value="Nudix_hydrolase"/>
</dbReference>
<evidence type="ECO:0000256" key="2">
    <source>
        <dbReference type="RuleBase" id="RU003476"/>
    </source>
</evidence>
<dbReference type="PROSITE" id="PS00893">
    <property type="entry name" value="NUDIX_BOX"/>
    <property type="match status" value="1"/>
</dbReference>
<proteinExistence type="inferred from homology"/>
<accession>A0A9D9IZ45</accession>
<dbReference type="PROSITE" id="PS51462">
    <property type="entry name" value="NUDIX"/>
    <property type="match status" value="1"/>
</dbReference>
<dbReference type="CDD" id="cd18873">
    <property type="entry name" value="NUDIX_NadM_like"/>
    <property type="match status" value="1"/>
</dbReference>
<feature type="domain" description="Nudix hydrolase" evidence="3">
    <location>
        <begin position="9"/>
        <end position="140"/>
    </location>
</feature>
<dbReference type="InterPro" id="IPR015797">
    <property type="entry name" value="NUDIX_hydrolase-like_dom_sf"/>
</dbReference>
<comment type="similarity">
    <text evidence="2">Belongs to the Nudix hydrolase family.</text>
</comment>
<sequence length="149" mass="16613">MPEYTYKYPRPAVTADCVVFGIDGDIAKVLLIERGNEPFKGKWALPGGFMEIGETAEECARRELYEETGMDCSGLTQFHTFSDVHRDPRERIVSIAFYTITEICKVAGGDDAAKARWFPLDGIPELAFDHEKILGMAMRLCTAQLPGAF</sequence>
<reference evidence="4" key="1">
    <citation type="submission" date="2020-10" db="EMBL/GenBank/DDBJ databases">
        <authorList>
            <person name="Gilroy R."/>
        </authorList>
    </citation>
    <scope>NUCLEOTIDE SEQUENCE</scope>
    <source>
        <strain evidence="4">B3-2255</strain>
    </source>
</reference>
<dbReference type="Proteomes" id="UP000823772">
    <property type="component" value="Unassembled WGS sequence"/>
</dbReference>
<dbReference type="EMBL" id="JADILY010000029">
    <property type="protein sequence ID" value="MBO8481208.1"/>
    <property type="molecule type" value="Genomic_DNA"/>
</dbReference>
<dbReference type="PANTHER" id="PTHR43736">
    <property type="entry name" value="ADP-RIBOSE PYROPHOSPHATASE"/>
    <property type="match status" value="1"/>
</dbReference>
<dbReference type="GO" id="GO:0016787">
    <property type="term" value="F:hydrolase activity"/>
    <property type="evidence" value="ECO:0007669"/>
    <property type="project" value="UniProtKB-KW"/>
</dbReference>
<evidence type="ECO:0000259" key="3">
    <source>
        <dbReference type="PROSITE" id="PS51462"/>
    </source>
</evidence>
<reference evidence="4" key="2">
    <citation type="journal article" date="2021" name="PeerJ">
        <title>Extensive microbial diversity within the chicken gut microbiome revealed by metagenomics and culture.</title>
        <authorList>
            <person name="Gilroy R."/>
            <person name="Ravi A."/>
            <person name="Getino M."/>
            <person name="Pursley I."/>
            <person name="Horton D.L."/>
            <person name="Alikhan N.F."/>
            <person name="Baker D."/>
            <person name="Gharbi K."/>
            <person name="Hall N."/>
            <person name="Watson M."/>
            <person name="Adriaenssens E.M."/>
            <person name="Foster-Nyarko E."/>
            <person name="Jarju S."/>
            <person name="Secka A."/>
            <person name="Antonio M."/>
            <person name="Oren A."/>
            <person name="Chaudhuri R.R."/>
            <person name="La Ragione R."/>
            <person name="Hildebrand F."/>
            <person name="Pallen M.J."/>
        </authorList>
    </citation>
    <scope>NUCLEOTIDE SEQUENCE</scope>
    <source>
        <strain evidence="4">B3-2255</strain>
    </source>
</reference>
<dbReference type="SUPFAM" id="SSF55811">
    <property type="entry name" value="Nudix"/>
    <property type="match status" value="1"/>
</dbReference>
<dbReference type="Pfam" id="PF00293">
    <property type="entry name" value="NUDIX"/>
    <property type="match status" value="1"/>
</dbReference>
<evidence type="ECO:0000256" key="1">
    <source>
        <dbReference type="ARBA" id="ARBA00022801"/>
    </source>
</evidence>
<dbReference type="InterPro" id="IPR000086">
    <property type="entry name" value="NUDIX_hydrolase_dom"/>
</dbReference>
<dbReference type="InterPro" id="IPR020084">
    <property type="entry name" value="NUDIX_hydrolase_CS"/>
</dbReference>